<evidence type="ECO:0000256" key="6">
    <source>
        <dbReference type="ARBA" id="ARBA00023236"/>
    </source>
</evidence>
<evidence type="ECO:0000313" key="9">
    <source>
        <dbReference type="EMBL" id="GAA4436608.1"/>
    </source>
</evidence>
<keyword evidence="4 7" id="KW-0068">Autocatalytic cleavage</keyword>
<keyword evidence="6" id="KW-0742">SOS response</keyword>
<dbReference type="RefSeq" id="WP_345160211.1">
    <property type="nucleotide sequence ID" value="NZ_BAABHC010000016.1"/>
</dbReference>
<dbReference type="PANTHER" id="PTHR33516:SF2">
    <property type="entry name" value="LEXA REPRESSOR-RELATED"/>
    <property type="match status" value="1"/>
</dbReference>
<dbReference type="CDD" id="cd06529">
    <property type="entry name" value="S24_LexA-like"/>
    <property type="match status" value="1"/>
</dbReference>
<dbReference type="InterPro" id="IPR039418">
    <property type="entry name" value="LexA-like"/>
</dbReference>
<accession>A0ABP8LUY6</accession>
<dbReference type="InterPro" id="IPR015927">
    <property type="entry name" value="Peptidase_S24_S26A/B/C"/>
</dbReference>
<keyword evidence="10" id="KW-1185">Reference proteome</keyword>
<evidence type="ECO:0000259" key="8">
    <source>
        <dbReference type="Pfam" id="PF00717"/>
    </source>
</evidence>
<evidence type="ECO:0000256" key="4">
    <source>
        <dbReference type="ARBA" id="ARBA00022813"/>
    </source>
</evidence>
<reference evidence="10" key="1">
    <citation type="journal article" date="2019" name="Int. J. Syst. Evol. Microbiol.">
        <title>The Global Catalogue of Microorganisms (GCM) 10K type strain sequencing project: providing services to taxonomists for standard genome sequencing and annotation.</title>
        <authorList>
            <consortium name="The Broad Institute Genomics Platform"/>
            <consortium name="The Broad Institute Genome Sequencing Center for Infectious Disease"/>
            <person name="Wu L."/>
            <person name="Ma J."/>
        </authorList>
    </citation>
    <scope>NUCLEOTIDE SEQUENCE [LARGE SCALE GENOMIC DNA]</scope>
    <source>
        <strain evidence="10">JCM 17926</strain>
    </source>
</reference>
<dbReference type="NCBIfam" id="NF007621">
    <property type="entry name" value="PRK10276.1"/>
    <property type="match status" value="1"/>
</dbReference>
<keyword evidence="5" id="KW-0234">DNA repair</keyword>
<gene>
    <name evidence="9" type="ORF">GCM10023188_29860</name>
</gene>
<dbReference type="EMBL" id="BAABHC010000016">
    <property type="protein sequence ID" value="GAA4436608.1"/>
    <property type="molecule type" value="Genomic_DNA"/>
</dbReference>
<organism evidence="9 10">
    <name type="scientific">Pontibacter saemangeumensis</name>
    <dbReference type="NCBI Taxonomy" id="1084525"/>
    <lineage>
        <taxon>Bacteria</taxon>
        <taxon>Pseudomonadati</taxon>
        <taxon>Bacteroidota</taxon>
        <taxon>Cytophagia</taxon>
        <taxon>Cytophagales</taxon>
        <taxon>Hymenobacteraceae</taxon>
        <taxon>Pontibacter</taxon>
    </lineage>
</organism>
<evidence type="ECO:0000256" key="7">
    <source>
        <dbReference type="RuleBase" id="RU003991"/>
    </source>
</evidence>
<sequence length="148" mass="16229">MEAEVIIIDRPDVMQLHDMTAHRLSLFSSAVQAGFPSPAADYDAEPIDLNAYITQNPTATFLARVEGDSMIGAHIEPGDLVVIDRSLKPTSGRIVLAFVAGDFTIKRLMLKPDGAYLEPENPKYESIKINHPDMGRIWGVVVGIVKKV</sequence>
<evidence type="ECO:0000256" key="5">
    <source>
        <dbReference type="ARBA" id="ARBA00023204"/>
    </source>
</evidence>
<keyword evidence="2" id="KW-0227">DNA damage</keyword>
<dbReference type="InterPro" id="IPR036286">
    <property type="entry name" value="LexA/Signal_pep-like_sf"/>
</dbReference>
<dbReference type="PRINTS" id="PR00726">
    <property type="entry name" value="LEXASERPTASE"/>
</dbReference>
<dbReference type="Proteomes" id="UP001500552">
    <property type="component" value="Unassembled WGS sequence"/>
</dbReference>
<protein>
    <submittedName>
        <fullName evidence="9">Translesion error-prone DNA polymerase V autoproteolytic subunit</fullName>
    </submittedName>
</protein>
<name>A0ABP8LUY6_9BACT</name>
<evidence type="ECO:0000256" key="3">
    <source>
        <dbReference type="ARBA" id="ARBA00022801"/>
    </source>
</evidence>
<comment type="caution">
    <text evidence="9">The sequence shown here is derived from an EMBL/GenBank/DDBJ whole genome shotgun (WGS) entry which is preliminary data.</text>
</comment>
<evidence type="ECO:0000256" key="1">
    <source>
        <dbReference type="ARBA" id="ARBA00007484"/>
    </source>
</evidence>
<dbReference type="SUPFAM" id="SSF51306">
    <property type="entry name" value="LexA/Signal peptidase"/>
    <property type="match status" value="1"/>
</dbReference>
<comment type="similarity">
    <text evidence="1 7">Belongs to the peptidase S24 family.</text>
</comment>
<keyword evidence="3 7" id="KW-0378">Hydrolase</keyword>
<evidence type="ECO:0000256" key="2">
    <source>
        <dbReference type="ARBA" id="ARBA00022763"/>
    </source>
</evidence>
<evidence type="ECO:0000313" key="10">
    <source>
        <dbReference type="Proteomes" id="UP001500552"/>
    </source>
</evidence>
<feature type="domain" description="Peptidase S24/S26A/S26B/S26C" evidence="8">
    <location>
        <begin position="27"/>
        <end position="142"/>
    </location>
</feature>
<dbReference type="InterPro" id="IPR050077">
    <property type="entry name" value="LexA_repressor"/>
</dbReference>
<dbReference type="Gene3D" id="2.10.109.10">
    <property type="entry name" value="Umud Fragment, subunit A"/>
    <property type="match status" value="1"/>
</dbReference>
<dbReference type="Pfam" id="PF00717">
    <property type="entry name" value="Peptidase_S24"/>
    <property type="match status" value="1"/>
</dbReference>
<dbReference type="InterPro" id="IPR006197">
    <property type="entry name" value="Peptidase_S24_LexA"/>
</dbReference>
<proteinExistence type="inferred from homology"/>
<dbReference type="PANTHER" id="PTHR33516">
    <property type="entry name" value="LEXA REPRESSOR"/>
    <property type="match status" value="1"/>
</dbReference>